<dbReference type="Proteomes" id="UP000095544">
    <property type="component" value="Unassembled WGS sequence"/>
</dbReference>
<reference evidence="2 3" key="1">
    <citation type="submission" date="2015-09" db="EMBL/GenBank/DDBJ databases">
        <authorList>
            <consortium name="Pathogen Informatics"/>
        </authorList>
    </citation>
    <scope>NUCLEOTIDE SEQUENCE [LARGE SCALE GENOMIC DNA]</scope>
    <source>
        <strain evidence="2 3">2789STDY5834876</strain>
    </source>
</reference>
<sequence>MKKKLLTVIIAVTLALSMVSCGSSEDNVKKELKEKEYEEIDSNAEKLNAMTGQSLYDGITAANEYGFSVECKSENSGQNLTDYINESDDNEKKSYEITDVLAVGGSKSVTFTVANELDKEAIRIKETLSSKIDNGHAWIAMKEYGESQFPNGFDLDSITGRISEDALDENTWFLKATCTVTGSDGTSEEFTCEANVSGTNEIPEVTNFSVY</sequence>
<protein>
    <submittedName>
        <fullName evidence="2">Uncharacterized protein</fullName>
    </submittedName>
</protein>
<proteinExistence type="predicted"/>
<dbReference type="EMBL" id="CYZU01000043">
    <property type="protein sequence ID" value="CUO92328.1"/>
    <property type="molecule type" value="Genomic_DNA"/>
</dbReference>
<evidence type="ECO:0000313" key="2">
    <source>
        <dbReference type="EMBL" id="CUO92328.1"/>
    </source>
</evidence>
<dbReference type="PROSITE" id="PS51257">
    <property type="entry name" value="PROKAR_LIPOPROTEIN"/>
    <property type="match status" value="1"/>
</dbReference>
<keyword evidence="1" id="KW-0732">Signal</keyword>
<dbReference type="RefSeq" id="WP_055154625.1">
    <property type="nucleotide sequence ID" value="NZ_CYZU01000043.1"/>
</dbReference>
<feature type="signal peptide" evidence="1">
    <location>
        <begin position="1"/>
        <end position="25"/>
    </location>
</feature>
<feature type="chain" id="PRO_5008024821" evidence="1">
    <location>
        <begin position="26"/>
        <end position="211"/>
    </location>
</feature>
<evidence type="ECO:0000313" key="3">
    <source>
        <dbReference type="Proteomes" id="UP000095544"/>
    </source>
</evidence>
<name>A0A174J426_9FIRM</name>
<evidence type="ECO:0000256" key="1">
    <source>
        <dbReference type="SAM" id="SignalP"/>
    </source>
</evidence>
<dbReference type="OrthoDB" id="2088494at2"/>
<accession>A0A174J426</accession>
<gene>
    <name evidence="2" type="ORF">ERS852491_03725</name>
</gene>
<organism evidence="2 3">
    <name type="scientific">Faecalicatena contorta</name>
    <dbReference type="NCBI Taxonomy" id="39482"/>
    <lineage>
        <taxon>Bacteria</taxon>
        <taxon>Bacillati</taxon>
        <taxon>Bacillota</taxon>
        <taxon>Clostridia</taxon>
        <taxon>Lachnospirales</taxon>
        <taxon>Lachnospiraceae</taxon>
        <taxon>Faecalicatena</taxon>
    </lineage>
</organism>
<dbReference type="AlphaFoldDB" id="A0A174J426"/>
<dbReference type="STRING" id="39482.ERS852491_03725"/>